<keyword evidence="4" id="KW-1185">Reference proteome</keyword>
<protein>
    <recommendedName>
        <fullName evidence="5">Embryo surrounding factor 1 brassicaceae domain-containing protein</fullName>
    </recommendedName>
</protein>
<dbReference type="Proteomes" id="UP001164776">
    <property type="component" value="Unassembled WGS sequence"/>
</dbReference>
<accession>A0A9W7X8U4</accession>
<evidence type="ECO:0000256" key="1">
    <source>
        <dbReference type="SAM" id="MobiDB-lite"/>
    </source>
</evidence>
<keyword evidence="2" id="KW-0732">Signal</keyword>
<organism evidence="3 4">
    <name type="scientific">Paspalum vaginatum</name>
    <name type="common">seashore paspalum</name>
    <dbReference type="NCBI Taxonomy" id="158149"/>
    <lineage>
        <taxon>Eukaryota</taxon>
        <taxon>Viridiplantae</taxon>
        <taxon>Streptophyta</taxon>
        <taxon>Embryophyta</taxon>
        <taxon>Tracheophyta</taxon>
        <taxon>Spermatophyta</taxon>
        <taxon>Magnoliopsida</taxon>
        <taxon>Liliopsida</taxon>
        <taxon>Poales</taxon>
        <taxon>Poaceae</taxon>
        <taxon>PACMAD clade</taxon>
        <taxon>Panicoideae</taxon>
        <taxon>Andropogonodae</taxon>
        <taxon>Paspaleae</taxon>
        <taxon>Paspalinae</taxon>
        <taxon>Paspalum</taxon>
    </lineage>
</organism>
<evidence type="ECO:0000313" key="4">
    <source>
        <dbReference type="Proteomes" id="UP001164776"/>
    </source>
</evidence>
<comment type="caution">
    <text evidence="3">The sequence shown here is derived from an EMBL/GenBank/DDBJ whole genome shotgun (WGS) entry which is preliminary data.</text>
</comment>
<evidence type="ECO:0000256" key="2">
    <source>
        <dbReference type="SAM" id="SignalP"/>
    </source>
</evidence>
<evidence type="ECO:0000313" key="3">
    <source>
        <dbReference type="EMBL" id="KAJ1255463.1"/>
    </source>
</evidence>
<name>A0A9W7X8U4_9POAL</name>
<feature type="signal peptide" evidence="2">
    <location>
        <begin position="1"/>
        <end position="27"/>
    </location>
</feature>
<feature type="chain" id="PRO_5040911335" description="Embryo surrounding factor 1 brassicaceae domain-containing protein" evidence="2">
    <location>
        <begin position="28"/>
        <end position="107"/>
    </location>
</feature>
<feature type="compositionally biased region" description="Basic and acidic residues" evidence="1">
    <location>
        <begin position="34"/>
        <end position="43"/>
    </location>
</feature>
<proteinExistence type="predicted"/>
<reference evidence="3 4" key="1">
    <citation type="submission" date="2022-10" db="EMBL/GenBank/DDBJ databases">
        <title>WGS assembly of Paspalum vaginatum 540-79.</title>
        <authorList>
            <person name="Sun G."/>
            <person name="Wase N."/>
            <person name="Shu S."/>
            <person name="Jenkins J."/>
            <person name="Zhou B."/>
            <person name="Torres-Rodriguez J."/>
            <person name="Chen C."/>
            <person name="Sandor L."/>
            <person name="Plott C."/>
            <person name="Yoshinga Y."/>
            <person name="Daum C."/>
            <person name="Qi P."/>
            <person name="Barry K."/>
            <person name="Lipzen A."/>
            <person name="Berry L."/>
            <person name="Pedersen C."/>
            <person name="Gottilla T."/>
            <person name="Foltz A."/>
            <person name="Yu H."/>
            <person name="O'Malley R."/>
            <person name="Zhang C."/>
            <person name="Devos K."/>
            <person name="Sigmon B."/>
            <person name="Yu B."/>
            <person name="Obata T."/>
            <person name="Schmutz J."/>
            <person name="Schnable J."/>
        </authorList>
    </citation>
    <scope>NUCLEOTIDE SEQUENCE [LARGE SCALE GENOMIC DNA]</scope>
    <source>
        <strain evidence="4">cv. 540-79</strain>
    </source>
</reference>
<dbReference type="EMBL" id="MU629699">
    <property type="protein sequence ID" value="KAJ1255463.1"/>
    <property type="molecule type" value="Genomic_DNA"/>
</dbReference>
<sequence length="107" mass="11901">MRHNDSVMTVFLCSLLFGSLALQAIQCRPQLSDGAKDDRRSIDDTINNSTSSLDDEGKSEKLMVCLPSTCKDFDPNGGTCYCCPIMASPKPCYDMYHDCQANCHPRR</sequence>
<evidence type="ECO:0008006" key="5">
    <source>
        <dbReference type="Google" id="ProtNLM"/>
    </source>
</evidence>
<dbReference type="AlphaFoldDB" id="A0A9W7X8U4"/>
<gene>
    <name evidence="3" type="ORF">BS78_K215500</name>
</gene>
<feature type="region of interest" description="Disordered" evidence="1">
    <location>
        <begin position="31"/>
        <end position="57"/>
    </location>
</feature>